<organism evidence="2 3">
    <name type="scientific">Candidatus Woesebacteria bacterium GW2011_GWA1_37_8</name>
    <dbReference type="NCBI Taxonomy" id="1618546"/>
    <lineage>
        <taxon>Bacteria</taxon>
        <taxon>Candidatus Woeseibacteriota</taxon>
    </lineage>
</organism>
<dbReference type="EMBL" id="LBTR01000010">
    <property type="protein sequence ID" value="KKQ45717.1"/>
    <property type="molecule type" value="Genomic_DNA"/>
</dbReference>
<comment type="caution">
    <text evidence="2">The sequence shown here is derived from an EMBL/GenBank/DDBJ whole genome shotgun (WGS) entry which is preliminary data.</text>
</comment>
<dbReference type="SUPFAM" id="SSF82171">
    <property type="entry name" value="DPP6 N-terminal domain-like"/>
    <property type="match status" value="1"/>
</dbReference>
<feature type="transmembrane region" description="Helical" evidence="1">
    <location>
        <begin position="54"/>
        <end position="76"/>
    </location>
</feature>
<reference evidence="2 3" key="1">
    <citation type="journal article" date="2015" name="Nature">
        <title>rRNA introns, odd ribosomes, and small enigmatic genomes across a large radiation of phyla.</title>
        <authorList>
            <person name="Brown C.T."/>
            <person name="Hug L.A."/>
            <person name="Thomas B.C."/>
            <person name="Sharon I."/>
            <person name="Castelle C.J."/>
            <person name="Singh A."/>
            <person name="Wilkins M.J."/>
            <person name="Williams K.H."/>
            <person name="Banfield J.F."/>
        </authorList>
    </citation>
    <scope>NUCLEOTIDE SEQUENCE [LARGE SCALE GENOMIC DNA]</scope>
</reference>
<keyword evidence="1" id="KW-1133">Transmembrane helix</keyword>
<protein>
    <submittedName>
        <fullName evidence="2">Uncharacterized protein</fullName>
    </submittedName>
</protein>
<proteinExistence type="predicted"/>
<sequence length="274" mass="30992">MEEQEDIPNIPVNPETVVEKKVETQSDLGQVMQNNTPGPQSVISYKKKKGFIDYFIYFVSIVAFLVWVAVIALYFLNKNKKEAITNVDTSEVTPVVTLVPEKKYNITTKNGNVININEKGEEEIVVKKEDYEFTGISGFIKVSVAPNKKKLCFESWPPSPQPALYVSDIEGTGVLKVNTNRRNCYWSGDSLKLVYNDVKSEKEATNLYVYDVEAASETLLTVHTATESAKPKLHTALGWSSDNKKVLCQYSYQKTPKDVRECEVDVESKFVNYF</sequence>
<evidence type="ECO:0000256" key="1">
    <source>
        <dbReference type="SAM" id="Phobius"/>
    </source>
</evidence>
<keyword evidence="1" id="KW-0472">Membrane</keyword>
<dbReference type="Gene3D" id="2.120.10.30">
    <property type="entry name" value="TolB, C-terminal domain"/>
    <property type="match status" value="1"/>
</dbReference>
<dbReference type="Proteomes" id="UP000034603">
    <property type="component" value="Unassembled WGS sequence"/>
</dbReference>
<evidence type="ECO:0000313" key="2">
    <source>
        <dbReference type="EMBL" id="KKQ45717.1"/>
    </source>
</evidence>
<name>A0A0G0HTX9_9BACT</name>
<evidence type="ECO:0000313" key="3">
    <source>
        <dbReference type="Proteomes" id="UP000034603"/>
    </source>
</evidence>
<dbReference type="AlphaFoldDB" id="A0A0G0HTX9"/>
<keyword evidence="1" id="KW-0812">Transmembrane</keyword>
<accession>A0A0G0HTX9</accession>
<gene>
    <name evidence="2" type="ORF">US62_C0010G0002</name>
</gene>
<dbReference type="InterPro" id="IPR011042">
    <property type="entry name" value="6-blade_b-propeller_TolB-like"/>
</dbReference>